<sequence>MGETFRAEPAEIAGFGNFVGENVADYERIMGLLREAGTTNDFSGLMSALTDPVVTLQLATQSRWVDMGETLGSIASGLAKSAWIFHGAEAENAEIFRQHVRSVERGPGENGFDIDVDPANSRRKIVVDPYPGAVNTGSPTPIDVSAPPHSEPDIRGLIEETSGWLAEIDATVEQYGHWSPIRQAIKPISGNWEELRRIGEVYSKAGTAVGTIGNDVAAQTARIDGSWDGKAAHAFADYSRNATDYMEWEAALGRMLREGFEKAAAEFENAVGAALRVIINEFEKVITVRGTSGVVKALAKSIPLLGTAAQLGDLAKALIAIGQEVLPLIEEVRRGVEAFQEFIEFAQDPVGFAKEKGQDAVNEKLAPYKEELERGRHRVQVLRDVDTLMGVDDLRDRPQAPYEPETGGDAREGIA</sequence>
<feature type="region of interest" description="Disordered" evidence="1">
    <location>
        <begin position="129"/>
        <end position="150"/>
    </location>
</feature>
<protein>
    <submittedName>
        <fullName evidence="2">WXG100 family type VII secretion target</fullName>
    </submittedName>
</protein>
<dbReference type="RefSeq" id="WP_266059713.1">
    <property type="nucleotide sequence ID" value="NZ_JAPKFM010000001.1"/>
</dbReference>
<feature type="region of interest" description="Disordered" evidence="1">
    <location>
        <begin position="393"/>
        <end position="415"/>
    </location>
</feature>
<reference evidence="2" key="1">
    <citation type="submission" date="2022-10" db="EMBL/GenBank/DDBJ databases">
        <title>WGS of marine actinomycetes from Thailand.</title>
        <authorList>
            <person name="Thawai C."/>
        </authorList>
    </citation>
    <scope>NUCLEOTIDE SEQUENCE</scope>
    <source>
        <strain evidence="2">SW21</strain>
    </source>
</reference>
<accession>A0A9X3I3P7</accession>
<evidence type="ECO:0000313" key="3">
    <source>
        <dbReference type="Proteomes" id="UP001143347"/>
    </source>
</evidence>
<evidence type="ECO:0000256" key="1">
    <source>
        <dbReference type="SAM" id="MobiDB-lite"/>
    </source>
</evidence>
<dbReference type="SUPFAM" id="SSF140453">
    <property type="entry name" value="EsxAB dimer-like"/>
    <property type="match status" value="1"/>
</dbReference>
<comment type="caution">
    <text evidence="2">The sequence shown here is derived from an EMBL/GenBank/DDBJ whole genome shotgun (WGS) entry which is preliminary data.</text>
</comment>
<name>A0A9X3I3P7_9ACTN</name>
<dbReference type="EMBL" id="JAPKFM010000001">
    <property type="protein sequence ID" value="MCX2962669.1"/>
    <property type="molecule type" value="Genomic_DNA"/>
</dbReference>
<keyword evidence="3" id="KW-1185">Reference proteome</keyword>
<gene>
    <name evidence="2" type="ORF">OSB52_01030</name>
</gene>
<dbReference type="InterPro" id="IPR036689">
    <property type="entry name" value="ESAT-6-like_sf"/>
</dbReference>
<organism evidence="2 3">
    <name type="scientific">Gordonia aquimaris</name>
    <dbReference type="NCBI Taxonomy" id="2984863"/>
    <lineage>
        <taxon>Bacteria</taxon>
        <taxon>Bacillati</taxon>
        <taxon>Actinomycetota</taxon>
        <taxon>Actinomycetes</taxon>
        <taxon>Mycobacteriales</taxon>
        <taxon>Gordoniaceae</taxon>
        <taxon>Gordonia</taxon>
    </lineage>
</organism>
<evidence type="ECO:0000313" key="2">
    <source>
        <dbReference type="EMBL" id="MCX2962669.1"/>
    </source>
</evidence>
<dbReference type="Proteomes" id="UP001143347">
    <property type="component" value="Unassembled WGS sequence"/>
</dbReference>
<dbReference type="AlphaFoldDB" id="A0A9X3I3P7"/>
<proteinExistence type="predicted"/>